<proteinExistence type="predicted"/>
<gene>
    <name evidence="1" type="ORF">CIT292_09375</name>
</gene>
<dbReference type="AlphaFoldDB" id="D4BF08"/>
<organism evidence="1 2">
    <name type="scientific">Citrobacter youngae ATCC 29220</name>
    <dbReference type="NCBI Taxonomy" id="500640"/>
    <lineage>
        <taxon>Bacteria</taxon>
        <taxon>Pseudomonadati</taxon>
        <taxon>Pseudomonadota</taxon>
        <taxon>Gammaproteobacteria</taxon>
        <taxon>Enterobacterales</taxon>
        <taxon>Enterobacteriaceae</taxon>
        <taxon>Citrobacter</taxon>
        <taxon>Citrobacter freundii complex</taxon>
    </lineage>
</organism>
<evidence type="ECO:0000313" key="1">
    <source>
        <dbReference type="EMBL" id="EFE07488.1"/>
    </source>
</evidence>
<protein>
    <submittedName>
        <fullName evidence="1">Uncharacterized protein</fullName>
    </submittedName>
</protein>
<dbReference type="HOGENOM" id="CLU_3231517_0_0_6"/>
<accession>D4BF08</accession>
<comment type="caution">
    <text evidence="1">The sequence shown here is derived from an EMBL/GenBank/DDBJ whole genome shotgun (WGS) entry which is preliminary data.</text>
</comment>
<evidence type="ECO:0000313" key="2">
    <source>
        <dbReference type="Proteomes" id="UP000003880"/>
    </source>
</evidence>
<dbReference type="EMBL" id="ABWL02000016">
    <property type="protein sequence ID" value="EFE07488.1"/>
    <property type="molecule type" value="Genomic_DNA"/>
</dbReference>
<dbReference type="Proteomes" id="UP000003880">
    <property type="component" value="Unassembled WGS sequence"/>
</dbReference>
<sequence length="43" mass="5182">MYASYQLHVWLKTVKIVKVYPVPRSRLTGDCFYETERGWFSLL</sequence>
<reference evidence="1 2" key="1">
    <citation type="submission" date="2010-02" db="EMBL/GenBank/DDBJ databases">
        <authorList>
            <person name="Weinstock G."/>
            <person name="Sodergren E."/>
            <person name="Clifton S."/>
            <person name="Fulton L."/>
            <person name="Fulton B."/>
            <person name="Courtney L."/>
            <person name="Fronick C."/>
            <person name="Harrison M."/>
            <person name="Strong C."/>
            <person name="Farmer C."/>
            <person name="Delahaunty K."/>
            <person name="Markovic C."/>
            <person name="Hall O."/>
            <person name="Minx P."/>
            <person name="Tomlinson C."/>
            <person name="Mitreva M."/>
            <person name="Nelson J."/>
            <person name="Hou S."/>
            <person name="Wollam A."/>
            <person name="Pepin K.H."/>
            <person name="Johnson M."/>
            <person name="Bhonagiri V."/>
            <person name="Zhang X."/>
            <person name="Suruliraj S."/>
            <person name="Warren W."/>
            <person name="Chinwalla A."/>
            <person name="Mardis E.R."/>
            <person name="Wilson R.K."/>
        </authorList>
    </citation>
    <scope>NUCLEOTIDE SEQUENCE [LARGE SCALE GENOMIC DNA]</scope>
    <source>
        <strain evidence="1 2">ATCC 29220</strain>
    </source>
</reference>
<name>D4BF08_9ENTR</name>